<name>A0AAW0DZU0_9AGAR</name>
<evidence type="ECO:0000313" key="2">
    <source>
        <dbReference type="Proteomes" id="UP001362999"/>
    </source>
</evidence>
<accession>A0AAW0DZU0</accession>
<dbReference type="EMBL" id="JAWWNJ010000004">
    <property type="protein sequence ID" value="KAK7058041.1"/>
    <property type="molecule type" value="Genomic_DNA"/>
</dbReference>
<reference evidence="1 2" key="1">
    <citation type="journal article" date="2024" name="J Genomics">
        <title>Draft genome sequencing and assembly of Favolaschia claudopus CIRM-BRFM 2984 isolated from oak limbs.</title>
        <authorList>
            <person name="Navarro D."/>
            <person name="Drula E."/>
            <person name="Chaduli D."/>
            <person name="Cazenave R."/>
            <person name="Ahrendt S."/>
            <person name="Wang J."/>
            <person name="Lipzen A."/>
            <person name="Daum C."/>
            <person name="Barry K."/>
            <person name="Grigoriev I.V."/>
            <person name="Favel A."/>
            <person name="Rosso M.N."/>
            <person name="Martin F."/>
        </authorList>
    </citation>
    <scope>NUCLEOTIDE SEQUENCE [LARGE SCALE GENOMIC DNA]</scope>
    <source>
        <strain evidence="1 2">CIRM-BRFM 2984</strain>
    </source>
</reference>
<gene>
    <name evidence="1" type="ORF">R3P38DRAFT_3169540</name>
</gene>
<organism evidence="1 2">
    <name type="scientific">Favolaschia claudopus</name>
    <dbReference type="NCBI Taxonomy" id="2862362"/>
    <lineage>
        <taxon>Eukaryota</taxon>
        <taxon>Fungi</taxon>
        <taxon>Dikarya</taxon>
        <taxon>Basidiomycota</taxon>
        <taxon>Agaricomycotina</taxon>
        <taxon>Agaricomycetes</taxon>
        <taxon>Agaricomycetidae</taxon>
        <taxon>Agaricales</taxon>
        <taxon>Marasmiineae</taxon>
        <taxon>Mycenaceae</taxon>
        <taxon>Favolaschia</taxon>
    </lineage>
</organism>
<dbReference type="Proteomes" id="UP001362999">
    <property type="component" value="Unassembled WGS sequence"/>
</dbReference>
<dbReference type="AlphaFoldDB" id="A0AAW0DZU0"/>
<evidence type="ECO:0000313" key="1">
    <source>
        <dbReference type="EMBL" id="KAK7058041.1"/>
    </source>
</evidence>
<protein>
    <submittedName>
        <fullName evidence="1">Uncharacterized protein</fullName>
    </submittedName>
</protein>
<sequence length="309" mass="34305">MLFQQGWKYSGMSNVDLLQERDICALDETTGPWMGKSVFTITLTVVEYPPPIQVSVFSHHLLLAVWNTIWSVSADRPSAKADCDARRWDRIASSAGIRAASILSMPQAAFMSPANGRRRMTALGGSYVRIRAVLSVDFVCVKANEQAKRRVEDQANPQCNLTSAYLPRPSHPSSLHCHDTDLVLDSPPVLIDRSGGFDPIRMTMLFVASSASWRRRTSISLPRYALFSVSSRDPNSPHLPVTKSDARPTYVSSVISSTPPTTPCAYLTPPPLPRRLKYVRRPVILVANARRLCFTHRHRFASPSSADAE</sequence>
<proteinExistence type="predicted"/>
<keyword evidence="2" id="KW-1185">Reference proteome</keyword>
<comment type="caution">
    <text evidence="1">The sequence shown here is derived from an EMBL/GenBank/DDBJ whole genome shotgun (WGS) entry which is preliminary data.</text>
</comment>